<keyword evidence="1" id="KW-1133">Transmembrane helix</keyword>
<evidence type="ECO:0000313" key="3">
    <source>
        <dbReference type="Proteomes" id="UP000273054"/>
    </source>
</evidence>
<reference evidence="2" key="1">
    <citation type="submission" date="2018-03" db="EMBL/GenBank/DDBJ databases">
        <authorList>
            <consortium name="Urmite Genomes"/>
        </authorList>
    </citation>
    <scope>NUCLEOTIDE SEQUENCE [LARGE SCALE GENOMIC DNA]</scope>
    <source>
        <strain evidence="2">IHUMI-27.7</strain>
    </source>
</reference>
<dbReference type="EMBL" id="LT994651">
    <property type="protein sequence ID" value="SPN79446.1"/>
    <property type="molecule type" value="Genomic_DNA"/>
</dbReference>
<gene>
    <name evidence="2" type="ORF">BRZCDTV_350</name>
</gene>
<evidence type="ECO:0000313" key="2">
    <source>
        <dbReference type="EMBL" id="SPN79446.1"/>
    </source>
</evidence>
<protein>
    <submittedName>
        <fullName evidence="2">Transmembrane domain-containing protein</fullName>
    </submittedName>
</protein>
<keyword evidence="3" id="KW-1185">Reference proteome</keyword>
<evidence type="ECO:0000256" key="1">
    <source>
        <dbReference type="SAM" id="Phobius"/>
    </source>
</evidence>
<keyword evidence="1 2" id="KW-0812">Transmembrane</keyword>
<sequence>MADYYLRGPINQEEFLLQARNGRVPFFAVLGNIGDREYIFLSDPRDVVRNNIIIFRVATISNTGVTIRGQLRDRTFFLNTETYSGVPVLVPSAQAQTFTTVLGGGIRNFAVFLAGVPFTLLNSASNPVSAILSRRVGNLPKLELVSQFYALPTRPYFGGRAQNFPAIIDLELSWSQGLPLEPLFTNALDSVQAIPYNYCKTSLCAPDCKGGCSLSNEVCLFDTTRKEFACLVPSESNIPFYQSSLFIAGVTTLAFVLFLSLLLLGAIVLIKKTR</sequence>
<name>A0A2R8FES2_9VIRU</name>
<feature type="transmembrane region" description="Helical" evidence="1">
    <location>
        <begin position="245"/>
        <end position="270"/>
    </location>
</feature>
<dbReference type="Proteomes" id="UP000273054">
    <property type="component" value="Segment"/>
</dbReference>
<accession>A0A2R8FES2</accession>
<organism evidence="2">
    <name type="scientific">Brazilian cedratvirus IHUMI</name>
    <dbReference type="NCBI Taxonomy" id="2126980"/>
    <lineage>
        <taxon>Viruses</taxon>
        <taxon>Pithoviruses</taxon>
        <taxon>Orthocedratvirinae</taxon>
        <taxon>Alphacedratvirus</taxon>
        <taxon>Alphacedratvirus brasiliense</taxon>
    </lineage>
</organism>
<proteinExistence type="predicted"/>
<keyword evidence="1" id="KW-0472">Membrane</keyword>